<dbReference type="PANTHER" id="PTHR45757:SF11">
    <property type="entry name" value="MAJOR FACILITATOR SUPERFAMILY (MFS) PROFILE DOMAIN-CONTAINING PROTEIN"/>
    <property type="match status" value="1"/>
</dbReference>
<keyword evidence="2" id="KW-0812">Transmembrane</keyword>
<dbReference type="PANTHER" id="PTHR45757">
    <property type="entry name" value="PROTEIN CBG23364-RELATED"/>
    <property type="match status" value="1"/>
</dbReference>
<protein>
    <submittedName>
        <fullName evidence="4">Major facilitator superfamily domain-containing protein</fullName>
    </submittedName>
</protein>
<name>A0AAD4N4V6_9BILA</name>
<feature type="transmembrane region" description="Helical" evidence="2">
    <location>
        <begin position="300"/>
        <end position="318"/>
    </location>
</feature>
<dbReference type="EMBL" id="JAKKPZ010000014">
    <property type="protein sequence ID" value="KAI1713865.1"/>
    <property type="molecule type" value="Genomic_DNA"/>
</dbReference>
<feature type="transmembrane region" description="Helical" evidence="2">
    <location>
        <begin position="26"/>
        <end position="51"/>
    </location>
</feature>
<accession>A0AAD4N4V6</accession>
<feature type="transmembrane region" description="Helical" evidence="2">
    <location>
        <begin position="466"/>
        <end position="485"/>
    </location>
</feature>
<feature type="transmembrane region" description="Helical" evidence="2">
    <location>
        <begin position="233"/>
        <end position="253"/>
    </location>
</feature>
<feature type="transmembrane region" description="Helical" evidence="2">
    <location>
        <begin position="370"/>
        <end position="391"/>
    </location>
</feature>
<feature type="domain" description="Major facilitator superfamily (MFS) profile" evidence="3">
    <location>
        <begin position="33"/>
        <end position="488"/>
    </location>
</feature>
<evidence type="ECO:0000256" key="1">
    <source>
        <dbReference type="ARBA" id="ARBA00004141"/>
    </source>
</evidence>
<dbReference type="AlphaFoldDB" id="A0AAD4N4V6"/>
<reference evidence="4" key="1">
    <citation type="submission" date="2022-01" db="EMBL/GenBank/DDBJ databases">
        <title>Genome Sequence Resource for Two Populations of Ditylenchus destructor, the Migratory Endoparasitic Phytonematode.</title>
        <authorList>
            <person name="Zhang H."/>
            <person name="Lin R."/>
            <person name="Xie B."/>
        </authorList>
    </citation>
    <scope>NUCLEOTIDE SEQUENCE</scope>
    <source>
        <strain evidence="4">BazhouSP</strain>
    </source>
</reference>
<dbReference type="Gene3D" id="1.20.1250.20">
    <property type="entry name" value="MFS general substrate transporter like domains"/>
    <property type="match status" value="2"/>
</dbReference>
<feature type="transmembrane region" description="Helical" evidence="2">
    <location>
        <begin position="338"/>
        <end position="358"/>
    </location>
</feature>
<organism evidence="4 5">
    <name type="scientific">Ditylenchus destructor</name>
    <dbReference type="NCBI Taxonomy" id="166010"/>
    <lineage>
        <taxon>Eukaryota</taxon>
        <taxon>Metazoa</taxon>
        <taxon>Ecdysozoa</taxon>
        <taxon>Nematoda</taxon>
        <taxon>Chromadorea</taxon>
        <taxon>Rhabditida</taxon>
        <taxon>Tylenchina</taxon>
        <taxon>Tylenchomorpha</taxon>
        <taxon>Sphaerularioidea</taxon>
        <taxon>Anguinidae</taxon>
        <taxon>Anguininae</taxon>
        <taxon>Ditylenchus</taxon>
    </lineage>
</organism>
<sequence length="520" mass="57251">MEVTSLKRESSEKSGDFFYFGHNTRYIVLLICTVSLTLLVSNSLALNFTVICMRKQPLVSNSEPEYDGSQRISRSVDANDFGATKNYSNESLLTVPLDEKSAENSMFSLSEQAALFSATAVGSFIGTLPITYLTSNFGVRRMFTGYGLLSALATLLTPLSTVIGFWTVFAMRVIQGFGIATSFVAMGAVSAAWSPLKTSGMYVAWISCHLQFGPMFTMPIAGELCESKWGWESVYYLQGVLTIIVFALFYYFYRDSPRFQRNVSEKELTKIEAGKAGIKTEKSDKETKKVPYVAMLRDRVVWGIIISSAAAQLGFQLFQQYGPTYLNKVLGMNVEKTGISAALPFALSCIVKMLAGPLSDYVPMSDKGRVILFASVSQYAMAACFAALAILPASQITLLQVCFTGATVFSGLNCVGVVKCIQLAARDLSHVIYAWNTLLYSFIVLLMPLFVSLVAPENTMEQWGRIYVAVSILVIAATTLFNFTAEVEPRHWTGIPNKAQIFCVEAGNIPEKNEKPIFEN</sequence>
<dbReference type="GO" id="GO:0022857">
    <property type="term" value="F:transmembrane transporter activity"/>
    <property type="evidence" value="ECO:0007669"/>
    <property type="project" value="InterPro"/>
</dbReference>
<dbReference type="GO" id="GO:0016020">
    <property type="term" value="C:membrane"/>
    <property type="evidence" value="ECO:0007669"/>
    <property type="project" value="UniProtKB-SubCell"/>
</dbReference>
<feature type="transmembrane region" description="Helical" evidence="2">
    <location>
        <begin position="113"/>
        <end position="134"/>
    </location>
</feature>
<evidence type="ECO:0000256" key="2">
    <source>
        <dbReference type="SAM" id="Phobius"/>
    </source>
</evidence>
<feature type="transmembrane region" description="Helical" evidence="2">
    <location>
        <begin position="433"/>
        <end position="454"/>
    </location>
</feature>
<keyword evidence="2" id="KW-1133">Transmembrane helix</keyword>
<feature type="transmembrane region" description="Helical" evidence="2">
    <location>
        <begin position="146"/>
        <end position="167"/>
    </location>
</feature>
<gene>
    <name evidence="4" type="ORF">DdX_08748</name>
</gene>
<comment type="caution">
    <text evidence="4">The sequence shown here is derived from an EMBL/GenBank/DDBJ whole genome shotgun (WGS) entry which is preliminary data.</text>
</comment>
<feature type="transmembrane region" description="Helical" evidence="2">
    <location>
        <begin position="173"/>
        <end position="193"/>
    </location>
</feature>
<dbReference type="InterPro" id="IPR036259">
    <property type="entry name" value="MFS_trans_sf"/>
</dbReference>
<feature type="transmembrane region" description="Helical" evidence="2">
    <location>
        <begin position="397"/>
        <end position="421"/>
    </location>
</feature>
<evidence type="ECO:0000313" key="5">
    <source>
        <dbReference type="Proteomes" id="UP001201812"/>
    </source>
</evidence>
<keyword evidence="2" id="KW-0472">Membrane</keyword>
<dbReference type="SUPFAM" id="SSF103473">
    <property type="entry name" value="MFS general substrate transporter"/>
    <property type="match status" value="1"/>
</dbReference>
<dbReference type="InterPro" id="IPR020846">
    <property type="entry name" value="MFS_dom"/>
</dbReference>
<feature type="transmembrane region" description="Helical" evidence="2">
    <location>
        <begin position="200"/>
        <end position="221"/>
    </location>
</feature>
<evidence type="ECO:0000259" key="3">
    <source>
        <dbReference type="PROSITE" id="PS50850"/>
    </source>
</evidence>
<keyword evidence="5" id="KW-1185">Reference proteome</keyword>
<dbReference type="PROSITE" id="PS50850">
    <property type="entry name" value="MFS"/>
    <property type="match status" value="1"/>
</dbReference>
<proteinExistence type="predicted"/>
<evidence type="ECO:0000313" key="4">
    <source>
        <dbReference type="EMBL" id="KAI1713865.1"/>
    </source>
</evidence>
<dbReference type="Pfam" id="PF07690">
    <property type="entry name" value="MFS_1"/>
    <property type="match status" value="1"/>
</dbReference>
<dbReference type="InterPro" id="IPR011701">
    <property type="entry name" value="MFS"/>
</dbReference>
<comment type="subcellular location">
    <subcellularLocation>
        <location evidence="1">Membrane</location>
        <topology evidence="1">Multi-pass membrane protein</topology>
    </subcellularLocation>
</comment>
<dbReference type="Proteomes" id="UP001201812">
    <property type="component" value="Unassembled WGS sequence"/>
</dbReference>